<feature type="region of interest" description="Disordered" evidence="2">
    <location>
        <begin position="261"/>
        <end position="288"/>
    </location>
</feature>
<dbReference type="Pfam" id="PF00076">
    <property type="entry name" value="RRM_1"/>
    <property type="match status" value="1"/>
</dbReference>
<protein>
    <submittedName>
        <fullName evidence="4">G3BP isoform X1</fullName>
    </submittedName>
</protein>
<dbReference type="InterPro" id="IPR002075">
    <property type="entry name" value="NTF2_dom"/>
</dbReference>
<evidence type="ECO:0000256" key="1">
    <source>
        <dbReference type="ARBA" id="ARBA00022884"/>
    </source>
</evidence>
<accession>A0A8S0PWM5</accession>
<feature type="region of interest" description="Disordered" evidence="2">
    <location>
        <begin position="164"/>
        <end position="184"/>
    </location>
</feature>
<dbReference type="SUPFAM" id="SSF54928">
    <property type="entry name" value="RNA-binding domain, RBD"/>
    <property type="match status" value="1"/>
</dbReference>
<dbReference type="EMBL" id="CACTIH010000304">
    <property type="protein sequence ID" value="CAA2959105.1"/>
    <property type="molecule type" value="Genomic_DNA"/>
</dbReference>
<dbReference type="InterPro" id="IPR018222">
    <property type="entry name" value="Nuclear_transport_factor_2_euk"/>
</dbReference>
<dbReference type="FunFam" id="3.10.450.50:FF:000003">
    <property type="entry name" value="Nuclear transport factor 2 family protein"/>
    <property type="match status" value="1"/>
</dbReference>
<proteinExistence type="predicted"/>
<comment type="caution">
    <text evidence="4">The sequence shown here is derived from an EMBL/GenBank/DDBJ whole genome shotgun (WGS) entry which is preliminary data.</text>
</comment>
<dbReference type="InterPro" id="IPR000504">
    <property type="entry name" value="RRM_dom"/>
</dbReference>
<sequence length="435" mass="48299">MEATVAAQQPVSAQLVGNAFVHQYYNVLHHSPGIVHRFYQDTSKLGRPEDDGSMGITTTMQAINEKILSLNYGDLRAEIKSVDAQESFNGGVHVLVTGYLSGKDNTVRNFSQTFFLAPQDKGYFVLNDIFRYMENVNVNPDLVGNVVVPITPEPSPAPLQIHVSEQSTPSTDEANGGEVHNPHENVDVPTVEEEIPEEEIPVAEVVDEVQEDSQMVVESSAQNEEVQKKTYASIVMDLKESIANFFPPLAPRRAPPKIMEQANPPLPPLPPSTDAPVSSSDATDIGNNQEANGYSIYIKGLPMNATESLLEEVFKKFGAIKKDGIQVRSNRVCIKSTKSLLEEVYRSLLFEHYSQIFIKSMFPNFFIFYFCSNKCFVLASWNSRKPALPKMLLRLLLLPLVGAKVLLRKRSLLILEGTLGRGSNLEGVLDSEMRE</sequence>
<dbReference type="Gene3D" id="3.30.70.330">
    <property type="match status" value="1"/>
</dbReference>
<dbReference type="GO" id="GO:0003729">
    <property type="term" value="F:mRNA binding"/>
    <property type="evidence" value="ECO:0007669"/>
    <property type="project" value="TreeGrafter"/>
</dbReference>
<feature type="compositionally biased region" description="Polar residues" evidence="2">
    <location>
        <begin position="164"/>
        <end position="173"/>
    </location>
</feature>
<feature type="compositionally biased region" description="Pro residues" evidence="2">
    <location>
        <begin position="264"/>
        <end position="273"/>
    </location>
</feature>
<dbReference type="Proteomes" id="UP000594638">
    <property type="component" value="Unassembled WGS sequence"/>
</dbReference>
<dbReference type="GO" id="GO:0005829">
    <property type="term" value="C:cytosol"/>
    <property type="evidence" value="ECO:0007669"/>
    <property type="project" value="TreeGrafter"/>
</dbReference>
<dbReference type="InterPro" id="IPR039539">
    <property type="entry name" value="Ras_GTPase_bind_prot"/>
</dbReference>
<evidence type="ECO:0000313" key="5">
    <source>
        <dbReference type="Proteomes" id="UP000594638"/>
    </source>
</evidence>
<evidence type="ECO:0000256" key="2">
    <source>
        <dbReference type="SAM" id="MobiDB-lite"/>
    </source>
</evidence>
<dbReference type="SUPFAM" id="SSF54427">
    <property type="entry name" value="NTF2-like"/>
    <property type="match status" value="1"/>
</dbReference>
<dbReference type="InterPro" id="IPR035979">
    <property type="entry name" value="RBD_domain_sf"/>
</dbReference>
<keyword evidence="1" id="KW-0694">RNA-binding</keyword>
<dbReference type="PROSITE" id="PS50177">
    <property type="entry name" value="NTF2_DOMAIN"/>
    <property type="match status" value="1"/>
</dbReference>
<dbReference type="GO" id="GO:1990904">
    <property type="term" value="C:ribonucleoprotein complex"/>
    <property type="evidence" value="ECO:0007669"/>
    <property type="project" value="TreeGrafter"/>
</dbReference>
<dbReference type="PANTHER" id="PTHR10693">
    <property type="entry name" value="RAS GTPASE-ACTIVATING PROTEIN-BINDING PROTEIN"/>
    <property type="match status" value="1"/>
</dbReference>
<keyword evidence="5" id="KW-1185">Reference proteome</keyword>
<feature type="compositionally biased region" description="Polar residues" evidence="2">
    <location>
        <begin position="275"/>
        <end position="288"/>
    </location>
</feature>
<dbReference type="Gramene" id="OE9A056880T3">
    <property type="protein sequence ID" value="OE9A056880C3"/>
    <property type="gene ID" value="OE9A056880"/>
</dbReference>
<gene>
    <name evidence="4" type="ORF">OLEA9_A056880</name>
</gene>
<feature type="domain" description="NTF2" evidence="3">
    <location>
        <begin position="16"/>
        <end position="132"/>
    </location>
</feature>
<reference evidence="4 5" key="1">
    <citation type="submission" date="2019-12" db="EMBL/GenBank/DDBJ databases">
        <authorList>
            <person name="Alioto T."/>
            <person name="Alioto T."/>
            <person name="Gomez Garrido J."/>
        </authorList>
    </citation>
    <scope>NUCLEOTIDE SEQUENCE [LARGE SCALE GENOMIC DNA]</scope>
</reference>
<name>A0A8S0PWM5_OLEEU</name>
<dbReference type="PANTHER" id="PTHR10693:SF20">
    <property type="entry name" value="AT27578P"/>
    <property type="match status" value="1"/>
</dbReference>
<evidence type="ECO:0000259" key="3">
    <source>
        <dbReference type="PROSITE" id="PS50177"/>
    </source>
</evidence>
<dbReference type="InterPro" id="IPR032710">
    <property type="entry name" value="NTF2-like_dom_sf"/>
</dbReference>
<organism evidence="4 5">
    <name type="scientific">Olea europaea subsp. europaea</name>
    <dbReference type="NCBI Taxonomy" id="158383"/>
    <lineage>
        <taxon>Eukaryota</taxon>
        <taxon>Viridiplantae</taxon>
        <taxon>Streptophyta</taxon>
        <taxon>Embryophyta</taxon>
        <taxon>Tracheophyta</taxon>
        <taxon>Spermatophyta</taxon>
        <taxon>Magnoliopsida</taxon>
        <taxon>eudicotyledons</taxon>
        <taxon>Gunneridae</taxon>
        <taxon>Pentapetalae</taxon>
        <taxon>asterids</taxon>
        <taxon>lamiids</taxon>
        <taxon>Lamiales</taxon>
        <taxon>Oleaceae</taxon>
        <taxon>Oleeae</taxon>
        <taxon>Olea</taxon>
    </lineage>
</organism>
<evidence type="ECO:0000313" key="4">
    <source>
        <dbReference type="EMBL" id="CAA2959105.1"/>
    </source>
</evidence>
<dbReference type="OrthoDB" id="339151at2759"/>
<dbReference type="InterPro" id="IPR012677">
    <property type="entry name" value="Nucleotide-bd_a/b_plait_sf"/>
</dbReference>
<dbReference type="CDD" id="cd00780">
    <property type="entry name" value="NTF2"/>
    <property type="match status" value="1"/>
</dbReference>
<dbReference type="Gene3D" id="3.10.450.50">
    <property type="match status" value="1"/>
</dbReference>
<dbReference type="Pfam" id="PF02136">
    <property type="entry name" value="NTF2"/>
    <property type="match status" value="1"/>
</dbReference>
<dbReference type="AlphaFoldDB" id="A0A8S0PWM5"/>